<reference evidence="1" key="1">
    <citation type="submission" date="2018-08" db="EMBL/GenBank/DDBJ databases">
        <title>HSV2 whole genome sequences from clinical isolates.</title>
        <authorList>
            <person name="Roychoudhury P."/>
            <person name="Greninger A.L."/>
            <person name="Jerome K.R."/>
            <person name="Johnston C."/>
            <person name="Wald A."/>
            <person name="Xie H."/>
        </authorList>
    </citation>
    <scope>NUCLEOTIDE SEQUENCE</scope>
    <source>
        <strain evidence="1">2000-3429</strain>
    </source>
</reference>
<dbReference type="EMBL" id="MH790661">
    <property type="protein sequence ID" value="QBH85398.1"/>
    <property type="molecule type" value="Genomic_DNA"/>
</dbReference>
<proteinExistence type="predicted"/>
<organism evidence="1">
    <name type="scientific">Human herpesvirus 2</name>
    <name type="common">HHV-2</name>
    <name type="synonym">Human herpes simplex virus 2</name>
    <dbReference type="NCBI Taxonomy" id="10310"/>
    <lineage>
        <taxon>Viruses</taxon>
        <taxon>Duplodnaviria</taxon>
        <taxon>Heunggongvirae</taxon>
        <taxon>Peploviricota</taxon>
        <taxon>Herviviricetes</taxon>
        <taxon>Herpesvirales</taxon>
        <taxon>Orthoherpesviridae</taxon>
        <taxon>Alphaherpesvirinae</taxon>
        <taxon>Simplexvirus</taxon>
        <taxon>Simplexvirus humanalpha2</taxon>
    </lineage>
</organism>
<sequence>MPGPWGPRASWKRTCVFSGSFILWGPRSPTQTTTTASSSCFTTPWGTTAPALYTWSH</sequence>
<accession>A0A481TUS8</accession>
<organismHost>
    <name type="scientific">Homo sapiens</name>
    <name type="common">Human</name>
    <dbReference type="NCBI Taxonomy" id="9606"/>
</organismHost>
<name>A0A481TUS8_HHV2</name>
<protein>
    <submittedName>
        <fullName evidence="1">Uncharacterized protein</fullName>
    </submittedName>
</protein>
<evidence type="ECO:0000313" key="1">
    <source>
        <dbReference type="EMBL" id="QBH85398.1"/>
    </source>
</evidence>